<name>A0ABN7XPI0_GIGMA</name>
<proteinExistence type="predicted"/>
<gene>
    <name evidence="1" type="ORF">GMARGA_LOCUS46074</name>
</gene>
<protein>
    <submittedName>
        <fullName evidence="1">43437_t:CDS:1</fullName>
    </submittedName>
</protein>
<feature type="non-terminal residue" evidence="1">
    <location>
        <position position="1"/>
    </location>
</feature>
<evidence type="ECO:0000313" key="1">
    <source>
        <dbReference type="EMBL" id="CAG8857253.1"/>
    </source>
</evidence>
<reference evidence="1 2" key="1">
    <citation type="submission" date="2021-06" db="EMBL/GenBank/DDBJ databases">
        <authorList>
            <person name="Kallberg Y."/>
            <person name="Tangrot J."/>
            <person name="Rosling A."/>
        </authorList>
    </citation>
    <scope>NUCLEOTIDE SEQUENCE [LARGE SCALE GENOMIC DNA]</scope>
    <source>
        <strain evidence="1 2">120-4 pot B 10/14</strain>
    </source>
</reference>
<feature type="non-terminal residue" evidence="1">
    <location>
        <position position="117"/>
    </location>
</feature>
<dbReference type="Proteomes" id="UP000789901">
    <property type="component" value="Unassembled WGS sequence"/>
</dbReference>
<dbReference type="EMBL" id="CAJVQB010168774">
    <property type="protein sequence ID" value="CAG8857253.1"/>
    <property type="molecule type" value="Genomic_DNA"/>
</dbReference>
<evidence type="ECO:0000313" key="2">
    <source>
        <dbReference type="Proteomes" id="UP000789901"/>
    </source>
</evidence>
<sequence length="117" mass="13394">KQSSEVHELLKRIKDANEYDDDFFLAAQKFINNLYNESKLEQQHHKQILTKDNWSGSTEILINDHLNSNQSSTSNSCSEEFNKLNISLNNSSQNHCSNFNDSTANSVNGITDDMLRQ</sequence>
<accession>A0ABN7XPI0</accession>
<organism evidence="1 2">
    <name type="scientific">Gigaspora margarita</name>
    <dbReference type="NCBI Taxonomy" id="4874"/>
    <lineage>
        <taxon>Eukaryota</taxon>
        <taxon>Fungi</taxon>
        <taxon>Fungi incertae sedis</taxon>
        <taxon>Mucoromycota</taxon>
        <taxon>Glomeromycotina</taxon>
        <taxon>Glomeromycetes</taxon>
        <taxon>Diversisporales</taxon>
        <taxon>Gigasporaceae</taxon>
        <taxon>Gigaspora</taxon>
    </lineage>
</organism>
<keyword evidence="2" id="KW-1185">Reference proteome</keyword>
<comment type="caution">
    <text evidence="1">The sequence shown here is derived from an EMBL/GenBank/DDBJ whole genome shotgun (WGS) entry which is preliminary data.</text>
</comment>